<organism evidence="1">
    <name type="scientific">Rhizophora mucronata</name>
    <name type="common">Asiatic mangrove</name>
    <dbReference type="NCBI Taxonomy" id="61149"/>
    <lineage>
        <taxon>Eukaryota</taxon>
        <taxon>Viridiplantae</taxon>
        <taxon>Streptophyta</taxon>
        <taxon>Embryophyta</taxon>
        <taxon>Tracheophyta</taxon>
        <taxon>Spermatophyta</taxon>
        <taxon>Magnoliopsida</taxon>
        <taxon>eudicotyledons</taxon>
        <taxon>Gunneridae</taxon>
        <taxon>Pentapetalae</taxon>
        <taxon>rosids</taxon>
        <taxon>fabids</taxon>
        <taxon>Malpighiales</taxon>
        <taxon>Rhizophoraceae</taxon>
        <taxon>Rhizophora</taxon>
    </lineage>
</organism>
<protein>
    <submittedName>
        <fullName evidence="1">Uncharacterized protein</fullName>
    </submittedName>
</protein>
<name>A0A2P2NEH8_RHIMU</name>
<dbReference type="EMBL" id="GGEC01060365">
    <property type="protein sequence ID" value="MBX40849.1"/>
    <property type="molecule type" value="Transcribed_RNA"/>
</dbReference>
<reference evidence="1" key="1">
    <citation type="submission" date="2018-02" db="EMBL/GenBank/DDBJ databases">
        <title>Rhizophora mucronata_Transcriptome.</title>
        <authorList>
            <person name="Meera S.P."/>
            <person name="Sreeshan A."/>
            <person name="Augustine A."/>
        </authorList>
    </citation>
    <scope>NUCLEOTIDE SEQUENCE</scope>
    <source>
        <tissue evidence="1">Leaf</tissue>
    </source>
</reference>
<evidence type="ECO:0000313" key="1">
    <source>
        <dbReference type="EMBL" id="MBX40849.1"/>
    </source>
</evidence>
<accession>A0A2P2NEH8</accession>
<sequence length="15" mass="1539">MSALSFSLVALVSTL</sequence>
<proteinExistence type="predicted"/>